<name>A0A8J5SII8_ZIZPA</name>
<evidence type="ECO:0000313" key="2">
    <source>
        <dbReference type="EMBL" id="KAG8064433.1"/>
    </source>
</evidence>
<organism evidence="2 3">
    <name type="scientific">Zizania palustris</name>
    <name type="common">Northern wild rice</name>
    <dbReference type="NCBI Taxonomy" id="103762"/>
    <lineage>
        <taxon>Eukaryota</taxon>
        <taxon>Viridiplantae</taxon>
        <taxon>Streptophyta</taxon>
        <taxon>Embryophyta</taxon>
        <taxon>Tracheophyta</taxon>
        <taxon>Spermatophyta</taxon>
        <taxon>Magnoliopsida</taxon>
        <taxon>Liliopsida</taxon>
        <taxon>Poales</taxon>
        <taxon>Poaceae</taxon>
        <taxon>BOP clade</taxon>
        <taxon>Oryzoideae</taxon>
        <taxon>Oryzeae</taxon>
        <taxon>Zizaniinae</taxon>
        <taxon>Zizania</taxon>
    </lineage>
</organism>
<dbReference type="EMBL" id="JAAALK010000285">
    <property type="protein sequence ID" value="KAG8064433.1"/>
    <property type="molecule type" value="Genomic_DNA"/>
</dbReference>
<protein>
    <submittedName>
        <fullName evidence="2">Uncharacterized protein</fullName>
    </submittedName>
</protein>
<sequence length="79" mass="8383">MRPRDPIAPRVGQVDRTLPLDSADEGFGRVARRPCRRGLAFTLVGGDDERSSSLGSGCGGARFTGPKARTRDKGALVTL</sequence>
<evidence type="ECO:0000313" key="3">
    <source>
        <dbReference type="Proteomes" id="UP000729402"/>
    </source>
</evidence>
<feature type="compositionally biased region" description="Basic and acidic residues" evidence="1">
    <location>
        <begin position="69"/>
        <end position="79"/>
    </location>
</feature>
<feature type="region of interest" description="Disordered" evidence="1">
    <location>
        <begin position="46"/>
        <end position="79"/>
    </location>
</feature>
<keyword evidence="3" id="KW-1185">Reference proteome</keyword>
<proteinExistence type="predicted"/>
<comment type="caution">
    <text evidence="2">The sequence shown here is derived from an EMBL/GenBank/DDBJ whole genome shotgun (WGS) entry which is preliminary data.</text>
</comment>
<reference evidence="2" key="1">
    <citation type="journal article" date="2021" name="bioRxiv">
        <title>Whole Genome Assembly and Annotation of Northern Wild Rice, Zizania palustris L., Supports a Whole Genome Duplication in the Zizania Genus.</title>
        <authorList>
            <person name="Haas M."/>
            <person name="Kono T."/>
            <person name="Macchietto M."/>
            <person name="Millas R."/>
            <person name="McGilp L."/>
            <person name="Shao M."/>
            <person name="Duquette J."/>
            <person name="Hirsch C.N."/>
            <person name="Kimball J."/>
        </authorList>
    </citation>
    <scope>NUCLEOTIDE SEQUENCE</scope>
    <source>
        <tissue evidence="2">Fresh leaf tissue</tissue>
    </source>
</reference>
<dbReference type="AlphaFoldDB" id="A0A8J5SII8"/>
<gene>
    <name evidence="2" type="ORF">GUJ93_ZPchr0004g38392</name>
</gene>
<accession>A0A8J5SII8</accession>
<dbReference type="Proteomes" id="UP000729402">
    <property type="component" value="Unassembled WGS sequence"/>
</dbReference>
<evidence type="ECO:0000256" key="1">
    <source>
        <dbReference type="SAM" id="MobiDB-lite"/>
    </source>
</evidence>
<reference evidence="2" key="2">
    <citation type="submission" date="2021-02" db="EMBL/GenBank/DDBJ databases">
        <authorList>
            <person name="Kimball J.A."/>
            <person name="Haas M.W."/>
            <person name="Macchietto M."/>
            <person name="Kono T."/>
            <person name="Duquette J."/>
            <person name="Shao M."/>
        </authorList>
    </citation>
    <scope>NUCLEOTIDE SEQUENCE</scope>
    <source>
        <tissue evidence="2">Fresh leaf tissue</tissue>
    </source>
</reference>